<feature type="compositionally biased region" description="Polar residues" evidence="1">
    <location>
        <begin position="101"/>
        <end position="119"/>
    </location>
</feature>
<dbReference type="AlphaFoldDB" id="A0AAW0N9X7"/>
<comment type="caution">
    <text evidence="2">The sequence shown here is derived from an EMBL/GenBank/DDBJ whole genome shotgun (WGS) entry which is preliminary data.</text>
</comment>
<proteinExistence type="predicted"/>
<dbReference type="Proteomes" id="UP001460270">
    <property type="component" value="Unassembled WGS sequence"/>
</dbReference>
<organism evidence="2 3">
    <name type="scientific">Mugilogobius chulae</name>
    <name type="common">yellowstripe goby</name>
    <dbReference type="NCBI Taxonomy" id="88201"/>
    <lineage>
        <taxon>Eukaryota</taxon>
        <taxon>Metazoa</taxon>
        <taxon>Chordata</taxon>
        <taxon>Craniata</taxon>
        <taxon>Vertebrata</taxon>
        <taxon>Euteleostomi</taxon>
        <taxon>Actinopterygii</taxon>
        <taxon>Neopterygii</taxon>
        <taxon>Teleostei</taxon>
        <taxon>Neoteleostei</taxon>
        <taxon>Acanthomorphata</taxon>
        <taxon>Gobiaria</taxon>
        <taxon>Gobiiformes</taxon>
        <taxon>Gobioidei</taxon>
        <taxon>Gobiidae</taxon>
        <taxon>Gobionellinae</taxon>
        <taxon>Mugilogobius</taxon>
    </lineage>
</organism>
<evidence type="ECO:0000313" key="2">
    <source>
        <dbReference type="EMBL" id="KAK7895275.1"/>
    </source>
</evidence>
<evidence type="ECO:0000313" key="3">
    <source>
        <dbReference type="Proteomes" id="UP001460270"/>
    </source>
</evidence>
<gene>
    <name evidence="2" type="ORF">WMY93_020600</name>
</gene>
<name>A0AAW0N9X7_9GOBI</name>
<reference evidence="3" key="1">
    <citation type="submission" date="2024-04" db="EMBL/GenBank/DDBJ databases">
        <title>Salinicola lusitanus LLJ914,a marine bacterium isolated from the Okinawa Trough.</title>
        <authorList>
            <person name="Li J."/>
        </authorList>
    </citation>
    <scope>NUCLEOTIDE SEQUENCE [LARGE SCALE GENOMIC DNA]</scope>
</reference>
<sequence length="232" mass="26408">MRVLKDQIFHRLKAYNITQVVDFITTRHEYYYIRRLIDVANNRTTKKQPSTTTPLSVVRTDADLQEDEMFHSGTGNSAGSDVAERKLFYQIATDPPDETHIPSTQPYENNASAASNQEQGPDIRSDEGPSTQERNELKIEVRNMFDVPYWDKVNVGDWYLTCTADVSQRTSGHASVFWTLDSKWKRVQGKGVPVVEVEIVRMKNVCRMELSRSVPIVKARIELVQGTVQGGN</sequence>
<dbReference type="EMBL" id="JBBPFD010000015">
    <property type="protein sequence ID" value="KAK7895275.1"/>
    <property type="molecule type" value="Genomic_DNA"/>
</dbReference>
<feature type="region of interest" description="Disordered" evidence="1">
    <location>
        <begin position="94"/>
        <end position="134"/>
    </location>
</feature>
<feature type="compositionally biased region" description="Basic and acidic residues" evidence="1">
    <location>
        <begin position="121"/>
        <end position="134"/>
    </location>
</feature>
<dbReference type="PANTHER" id="PTHR35385:SF2">
    <property type="entry name" value="PROTEIN B, PUTATIVE-RELATED"/>
    <property type="match status" value="1"/>
</dbReference>
<evidence type="ECO:0000256" key="1">
    <source>
        <dbReference type="SAM" id="MobiDB-lite"/>
    </source>
</evidence>
<dbReference type="PANTHER" id="PTHR35385">
    <property type="entry name" value="PROTEIN B, PUTATIVE-RELATED-RELATED"/>
    <property type="match status" value="1"/>
</dbReference>
<protein>
    <submittedName>
        <fullName evidence="2">Uncharacterized protein</fullName>
    </submittedName>
</protein>
<keyword evidence="3" id="KW-1185">Reference proteome</keyword>
<accession>A0AAW0N9X7</accession>